<evidence type="ECO:0000313" key="2">
    <source>
        <dbReference type="WBParaSite" id="PDA_v2.g19959.t1"/>
    </source>
</evidence>
<keyword evidence="1" id="KW-1185">Reference proteome</keyword>
<proteinExistence type="predicted"/>
<reference evidence="2" key="1">
    <citation type="submission" date="2022-11" db="UniProtKB">
        <authorList>
            <consortium name="WormBaseParasite"/>
        </authorList>
    </citation>
    <scope>IDENTIFICATION</scope>
</reference>
<dbReference type="WBParaSite" id="PDA_v2.g19959.t1">
    <property type="protein sequence ID" value="PDA_v2.g19959.t1"/>
    <property type="gene ID" value="PDA_v2.g19959"/>
</dbReference>
<organism evidence="1 2">
    <name type="scientific">Panagrolaimus davidi</name>
    <dbReference type="NCBI Taxonomy" id="227884"/>
    <lineage>
        <taxon>Eukaryota</taxon>
        <taxon>Metazoa</taxon>
        <taxon>Ecdysozoa</taxon>
        <taxon>Nematoda</taxon>
        <taxon>Chromadorea</taxon>
        <taxon>Rhabditida</taxon>
        <taxon>Tylenchina</taxon>
        <taxon>Panagrolaimomorpha</taxon>
        <taxon>Panagrolaimoidea</taxon>
        <taxon>Panagrolaimidae</taxon>
        <taxon>Panagrolaimus</taxon>
    </lineage>
</organism>
<protein>
    <submittedName>
        <fullName evidence="2">Uncharacterized protein</fullName>
    </submittedName>
</protein>
<dbReference type="AlphaFoldDB" id="A0A914PPF7"/>
<name>A0A914PPF7_9BILA</name>
<sequence length="270" mass="30923">MPSLFPEILLEISKKFLEDGNSDAITKFALSGKQQLNAMKEIFVSVETLELYSDYYIIKWDHQTSVKHDPNYNKISKLFMHCIGDSVTNLHINDYFSNVDHKVYQPIFDKINEKLQLVTFSISPDACCSSEFLAAFLTMFDTTLKNVSIPKEVKQLIIDSKDCNVPNRTNFEELMKYFPSLELIKFISSSSYPISVPKHIQSYIKIISEVYKIPPTIVIRFHALNKYMGLLKLEACKKSCGDLVIEKSNDDCFCFCKIVQSGDSQSTILM</sequence>
<accession>A0A914PPF7</accession>
<evidence type="ECO:0000313" key="1">
    <source>
        <dbReference type="Proteomes" id="UP000887578"/>
    </source>
</evidence>
<dbReference type="Proteomes" id="UP000887578">
    <property type="component" value="Unplaced"/>
</dbReference>